<sequence>QLLAGADGARGNDASCLKTAVVSWLMSMTPPPQPALLPYDKSGRGFYNDATARLLCPVDYDWDNPRHRQNIRDYHPDFLVTANSWPLFLYANGKYNPNFPNHGLFKGELLVKAFRYIFTSPSSAEFTSDDLDSKFLLAQPKRHRCCEQCMRSNVASLLGMKTVALRAITYIAVQLHFALVSCGSWRIIDVFFDYHQFYKNIVTFFEDIADMEAEEFIKELVLWWNRLVTMKFVAEKTNSTLQASVWPSEHDQLHPPSR</sequence>
<gene>
    <name evidence="1" type="ORF">SCLCIDRAFT_136562</name>
</gene>
<accession>A0A0C3D149</accession>
<dbReference type="AlphaFoldDB" id="A0A0C3D149"/>
<dbReference type="EMBL" id="KN822152">
    <property type="protein sequence ID" value="KIM54560.1"/>
    <property type="molecule type" value="Genomic_DNA"/>
</dbReference>
<protein>
    <submittedName>
        <fullName evidence="1">Uncharacterized protein</fullName>
    </submittedName>
</protein>
<organism evidence="1 2">
    <name type="scientific">Scleroderma citrinum Foug A</name>
    <dbReference type="NCBI Taxonomy" id="1036808"/>
    <lineage>
        <taxon>Eukaryota</taxon>
        <taxon>Fungi</taxon>
        <taxon>Dikarya</taxon>
        <taxon>Basidiomycota</taxon>
        <taxon>Agaricomycotina</taxon>
        <taxon>Agaricomycetes</taxon>
        <taxon>Agaricomycetidae</taxon>
        <taxon>Boletales</taxon>
        <taxon>Sclerodermatineae</taxon>
        <taxon>Sclerodermataceae</taxon>
        <taxon>Scleroderma</taxon>
    </lineage>
</organism>
<feature type="non-terminal residue" evidence="1">
    <location>
        <position position="1"/>
    </location>
</feature>
<dbReference type="InParanoid" id="A0A0C3D149"/>
<reference evidence="2" key="2">
    <citation type="submission" date="2015-01" db="EMBL/GenBank/DDBJ databases">
        <title>Evolutionary Origins and Diversification of the Mycorrhizal Mutualists.</title>
        <authorList>
            <consortium name="DOE Joint Genome Institute"/>
            <consortium name="Mycorrhizal Genomics Consortium"/>
            <person name="Kohler A."/>
            <person name="Kuo A."/>
            <person name="Nagy L.G."/>
            <person name="Floudas D."/>
            <person name="Copeland A."/>
            <person name="Barry K.W."/>
            <person name="Cichocki N."/>
            <person name="Veneault-Fourrey C."/>
            <person name="LaButti K."/>
            <person name="Lindquist E.A."/>
            <person name="Lipzen A."/>
            <person name="Lundell T."/>
            <person name="Morin E."/>
            <person name="Murat C."/>
            <person name="Riley R."/>
            <person name="Ohm R."/>
            <person name="Sun H."/>
            <person name="Tunlid A."/>
            <person name="Henrissat B."/>
            <person name="Grigoriev I.V."/>
            <person name="Hibbett D.S."/>
            <person name="Martin F."/>
        </authorList>
    </citation>
    <scope>NUCLEOTIDE SEQUENCE [LARGE SCALE GENOMIC DNA]</scope>
    <source>
        <strain evidence="2">Foug A</strain>
    </source>
</reference>
<dbReference type="STRING" id="1036808.A0A0C3D149"/>
<dbReference type="Proteomes" id="UP000053989">
    <property type="component" value="Unassembled WGS sequence"/>
</dbReference>
<dbReference type="HOGENOM" id="CLU_035918_5_0_1"/>
<dbReference type="Pfam" id="PF20414">
    <property type="entry name" value="DUF6698"/>
    <property type="match status" value="1"/>
</dbReference>
<dbReference type="InterPro" id="IPR046521">
    <property type="entry name" value="DUF6698"/>
</dbReference>
<name>A0A0C3D149_9AGAM</name>
<reference evidence="1 2" key="1">
    <citation type="submission" date="2014-04" db="EMBL/GenBank/DDBJ databases">
        <authorList>
            <consortium name="DOE Joint Genome Institute"/>
            <person name="Kuo A."/>
            <person name="Kohler A."/>
            <person name="Nagy L.G."/>
            <person name="Floudas D."/>
            <person name="Copeland A."/>
            <person name="Barry K.W."/>
            <person name="Cichocki N."/>
            <person name="Veneault-Fourrey C."/>
            <person name="LaButti K."/>
            <person name="Lindquist E.A."/>
            <person name="Lipzen A."/>
            <person name="Lundell T."/>
            <person name="Morin E."/>
            <person name="Murat C."/>
            <person name="Sun H."/>
            <person name="Tunlid A."/>
            <person name="Henrissat B."/>
            <person name="Grigoriev I.V."/>
            <person name="Hibbett D.S."/>
            <person name="Martin F."/>
            <person name="Nordberg H.P."/>
            <person name="Cantor M.N."/>
            <person name="Hua S.X."/>
        </authorList>
    </citation>
    <scope>NUCLEOTIDE SEQUENCE [LARGE SCALE GENOMIC DNA]</scope>
    <source>
        <strain evidence="1 2">Foug A</strain>
    </source>
</reference>
<proteinExistence type="predicted"/>
<dbReference type="OrthoDB" id="2680265at2759"/>
<keyword evidence="2" id="KW-1185">Reference proteome</keyword>
<evidence type="ECO:0000313" key="1">
    <source>
        <dbReference type="EMBL" id="KIM54560.1"/>
    </source>
</evidence>
<evidence type="ECO:0000313" key="2">
    <source>
        <dbReference type="Proteomes" id="UP000053989"/>
    </source>
</evidence>